<protein>
    <recommendedName>
        <fullName evidence="4">laccase</fullName>
        <ecNumber evidence="4">1.10.3.2</ecNumber>
    </recommendedName>
</protein>
<keyword evidence="10" id="KW-0732">Signal</keyword>
<sequence>MFTILAVLACLVQAATLATQIEAPTPIEERDSACTHGPLTRACWSDGFSIATDFDLKFPVTGNIVQYNLVITNGTCNPDGNGNRQCFLVNGQYPGPQITANWGDRLQVTVQNNLAANGTSIHWHGVRQLDSVGSDGVSGITECPIAPGISTKYDFLVTQFGTSWYHSHFSSQYGDGIIGPLVFNGPASANYDIDLGPYAINDWFYKTTPQLEKIILDNLQRNVGPPPGDTILINGTNKNAKGGGNYNQVRLTKGKKYRLRLINMSLDNYIRVSLDKHVFQVITADFVPVKPFYTDWILISIGQRYDVVIFANQTAGNYWFRAEPATDCRSTNNFPGRAIFSYDNVTVATPTTSAANFVADCIEPLPSPFWKQPVPNGNFSSIASSLNVGLTRAQAVPGGDTVVLWALNASSMNVAWEKPTLSYIMDGNPSYPPRLNIIPILSKGNWNYWLIQQASQVPPIPHPVHLHGHDFFVLGQGSSRFDSNTANLNWLTPPRRDTASVYSNGWLALAFTSNNPGTWLMHCHIAWHISEGLGVQFLESPSSIILPNRTMYQNQCDAWAKYQAGMPYPKMDSGL</sequence>
<comment type="similarity">
    <text evidence="3">Belongs to the multicopper oxidase family.</text>
</comment>
<keyword evidence="5" id="KW-0479">Metal-binding</keyword>
<dbReference type="InterPro" id="IPR011707">
    <property type="entry name" value="Cu-oxidase-like_N"/>
</dbReference>
<dbReference type="InterPro" id="IPR033138">
    <property type="entry name" value="Cu_oxidase_CS"/>
</dbReference>
<reference evidence="15" key="2">
    <citation type="submission" date="2020-04" db="EMBL/GenBank/DDBJ databases">
        <authorList>
            <consortium name="NCBI Genome Project"/>
        </authorList>
    </citation>
    <scope>NUCLEOTIDE SEQUENCE</scope>
    <source>
        <strain evidence="15">CBS 342.82</strain>
    </source>
</reference>
<dbReference type="InterPro" id="IPR002355">
    <property type="entry name" value="Cu_oxidase_Cu_BS"/>
</dbReference>
<evidence type="ECO:0000259" key="11">
    <source>
        <dbReference type="Pfam" id="PF00394"/>
    </source>
</evidence>
<evidence type="ECO:0000256" key="5">
    <source>
        <dbReference type="ARBA" id="ARBA00022723"/>
    </source>
</evidence>
<dbReference type="GO" id="GO:0005507">
    <property type="term" value="F:copper ion binding"/>
    <property type="evidence" value="ECO:0007669"/>
    <property type="project" value="InterPro"/>
</dbReference>
<dbReference type="PROSITE" id="PS00080">
    <property type="entry name" value="MULTICOPPER_OXIDASE2"/>
    <property type="match status" value="1"/>
</dbReference>
<dbReference type="AlphaFoldDB" id="A0A6J3M247"/>
<dbReference type="FunFam" id="2.60.40.420:FF:000045">
    <property type="entry name" value="Laccase 2"/>
    <property type="match status" value="1"/>
</dbReference>
<evidence type="ECO:0000259" key="12">
    <source>
        <dbReference type="Pfam" id="PF07731"/>
    </source>
</evidence>
<dbReference type="GO" id="GO:0046274">
    <property type="term" value="P:lignin catabolic process"/>
    <property type="evidence" value="ECO:0007669"/>
    <property type="project" value="UniProtKB-KW"/>
</dbReference>
<dbReference type="InterPro" id="IPR001117">
    <property type="entry name" value="Cu-oxidase_2nd"/>
</dbReference>
<evidence type="ECO:0000259" key="13">
    <source>
        <dbReference type="Pfam" id="PF07732"/>
    </source>
</evidence>
<feature type="domain" description="Plastocyanin-like" evidence="12">
    <location>
        <begin position="426"/>
        <end position="542"/>
    </location>
</feature>
<dbReference type="EC" id="1.10.3.2" evidence="4"/>
<dbReference type="Proteomes" id="UP000504637">
    <property type="component" value="Unplaced"/>
</dbReference>
<proteinExistence type="inferred from homology"/>
<evidence type="ECO:0000256" key="6">
    <source>
        <dbReference type="ARBA" id="ARBA00023002"/>
    </source>
</evidence>
<dbReference type="PROSITE" id="PS00079">
    <property type="entry name" value="MULTICOPPER_OXIDASE1"/>
    <property type="match status" value="1"/>
</dbReference>
<evidence type="ECO:0000256" key="9">
    <source>
        <dbReference type="ARBA" id="ARBA00023185"/>
    </source>
</evidence>
<feature type="chain" id="PRO_5027104200" description="laccase" evidence="10">
    <location>
        <begin position="19"/>
        <end position="575"/>
    </location>
</feature>
<dbReference type="Pfam" id="PF07732">
    <property type="entry name" value="Cu-oxidase_3"/>
    <property type="match status" value="1"/>
</dbReference>
<feature type="signal peptide" evidence="10">
    <location>
        <begin position="1"/>
        <end position="18"/>
    </location>
</feature>
<dbReference type="RefSeq" id="XP_033459117.1">
    <property type="nucleotide sequence ID" value="XM_033607710.1"/>
</dbReference>
<dbReference type="PANTHER" id="PTHR11709:SF87">
    <property type="entry name" value="LACCASE"/>
    <property type="match status" value="1"/>
</dbReference>
<dbReference type="CDD" id="cd13901">
    <property type="entry name" value="CuRO_3_MaLCC_like"/>
    <property type="match status" value="1"/>
</dbReference>
<dbReference type="InterPro" id="IPR008972">
    <property type="entry name" value="Cupredoxin"/>
</dbReference>
<evidence type="ECO:0000313" key="15">
    <source>
        <dbReference type="RefSeq" id="XP_033459117.1"/>
    </source>
</evidence>
<evidence type="ECO:0000256" key="10">
    <source>
        <dbReference type="SAM" id="SignalP"/>
    </source>
</evidence>
<dbReference type="SUPFAM" id="SSF49503">
    <property type="entry name" value="Cupredoxins"/>
    <property type="match status" value="3"/>
</dbReference>
<dbReference type="Pfam" id="PF07731">
    <property type="entry name" value="Cu-oxidase_2"/>
    <property type="match status" value="1"/>
</dbReference>
<keyword evidence="7" id="KW-0186">Copper</keyword>
<dbReference type="CDD" id="cd13854">
    <property type="entry name" value="CuRO_1_MaLCC_like"/>
    <property type="match status" value="1"/>
</dbReference>
<name>A0A6J3M247_9PEZI</name>
<accession>A0A6J3M247</accession>
<dbReference type="GeneID" id="54365509"/>
<evidence type="ECO:0000256" key="3">
    <source>
        <dbReference type="ARBA" id="ARBA00010609"/>
    </source>
</evidence>
<evidence type="ECO:0000256" key="4">
    <source>
        <dbReference type="ARBA" id="ARBA00012297"/>
    </source>
</evidence>
<dbReference type="InterPro" id="IPR011706">
    <property type="entry name" value="Cu-oxidase_C"/>
</dbReference>
<evidence type="ECO:0000256" key="7">
    <source>
        <dbReference type="ARBA" id="ARBA00023008"/>
    </source>
</evidence>
<evidence type="ECO:0000256" key="1">
    <source>
        <dbReference type="ARBA" id="ARBA00000349"/>
    </source>
</evidence>
<comment type="cofactor">
    <cofactor evidence="2">
        <name>Cu cation</name>
        <dbReference type="ChEBI" id="CHEBI:23378"/>
    </cofactor>
</comment>
<keyword evidence="9" id="KW-0439">Lignin degradation</keyword>
<comment type="catalytic activity">
    <reaction evidence="1">
        <text>4 hydroquinone + O2 = 4 benzosemiquinone + 2 H2O</text>
        <dbReference type="Rhea" id="RHEA:11276"/>
        <dbReference type="ChEBI" id="CHEBI:15377"/>
        <dbReference type="ChEBI" id="CHEBI:15379"/>
        <dbReference type="ChEBI" id="CHEBI:17594"/>
        <dbReference type="ChEBI" id="CHEBI:17977"/>
        <dbReference type="EC" id="1.10.3.2"/>
    </reaction>
</comment>
<dbReference type="Pfam" id="PF00394">
    <property type="entry name" value="Cu-oxidase"/>
    <property type="match status" value="1"/>
</dbReference>
<organism evidence="15">
    <name type="scientific">Dissoconium aciculare CBS 342.82</name>
    <dbReference type="NCBI Taxonomy" id="1314786"/>
    <lineage>
        <taxon>Eukaryota</taxon>
        <taxon>Fungi</taxon>
        <taxon>Dikarya</taxon>
        <taxon>Ascomycota</taxon>
        <taxon>Pezizomycotina</taxon>
        <taxon>Dothideomycetes</taxon>
        <taxon>Dothideomycetidae</taxon>
        <taxon>Mycosphaerellales</taxon>
        <taxon>Dissoconiaceae</taxon>
        <taxon>Dissoconium</taxon>
    </lineage>
</organism>
<dbReference type="PANTHER" id="PTHR11709">
    <property type="entry name" value="MULTI-COPPER OXIDASE"/>
    <property type="match status" value="1"/>
</dbReference>
<dbReference type="OrthoDB" id="2121828at2759"/>
<dbReference type="GO" id="GO:0052716">
    <property type="term" value="F:hydroquinone:oxygen oxidoreductase activity"/>
    <property type="evidence" value="ECO:0007669"/>
    <property type="project" value="UniProtKB-EC"/>
</dbReference>
<evidence type="ECO:0000256" key="2">
    <source>
        <dbReference type="ARBA" id="ARBA00001935"/>
    </source>
</evidence>
<dbReference type="CDD" id="cd13880">
    <property type="entry name" value="CuRO_2_MaLCC_like"/>
    <property type="match status" value="1"/>
</dbReference>
<evidence type="ECO:0000313" key="14">
    <source>
        <dbReference type="Proteomes" id="UP000504637"/>
    </source>
</evidence>
<keyword evidence="14" id="KW-1185">Reference proteome</keyword>
<dbReference type="Gene3D" id="2.60.40.420">
    <property type="entry name" value="Cupredoxins - blue copper proteins"/>
    <property type="match status" value="3"/>
</dbReference>
<feature type="domain" description="Plastocyanin-like" evidence="11">
    <location>
        <begin position="200"/>
        <end position="344"/>
    </location>
</feature>
<dbReference type="InterPro" id="IPR045087">
    <property type="entry name" value="Cu-oxidase_fam"/>
</dbReference>
<feature type="domain" description="Plastocyanin-like" evidence="13">
    <location>
        <begin position="71"/>
        <end position="186"/>
    </location>
</feature>
<evidence type="ECO:0000256" key="8">
    <source>
        <dbReference type="ARBA" id="ARBA00023180"/>
    </source>
</evidence>
<keyword evidence="6" id="KW-0560">Oxidoreductase</keyword>
<reference evidence="15" key="3">
    <citation type="submission" date="2025-08" db="UniProtKB">
        <authorList>
            <consortium name="RefSeq"/>
        </authorList>
    </citation>
    <scope>IDENTIFICATION</scope>
    <source>
        <strain evidence="15">CBS 342.82</strain>
    </source>
</reference>
<dbReference type="FunFam" id="2.60.40.420:FF:000021">
    <property type="entry name" value="Extracellular dihydrogeodin oxidase/laccase"/>
    <property type="match status" value="1"/>
</dbReference>
<reference evidence="15" key="1">
    <citation type="submission" date="2020-01" db="EMBL/GenBank/DDBJ databases">
        <authorList>
            <consortium name="DOE Joint Genome Institute"/>
            <person name="Haridas S."/>
            <person name="Albert R."/>
            <person name="Binder M."/>
            <person name="Bloem J."/>
            <person name="Labutti K."/>
            <person name="Salamov A."/>
            <person name="Andreopoulos B."/>
            <person name="Baker S.E."/>
            <person name="Barry K."/>
            <person name="Bills G."/>
            <person name="Bluhm B.H."/>
            <person name="Cannon C."/>
            <person name="Castanera R."/>
            <person name="Culley D.E."/>
            <person name="Daum C."/>
            <person name="Ezra D."/>
            <person name="Gonzalez J.B."/>
            <person name="Henrissat B."/>
            <person name="Kuo A."/>
            <person name="Liang C."/>
            <person name="Lipzen A."/>
            <person name="Lutzoni F."/>
            <person name="Magnuson J."/>
            <person name="Mondo S."/>
            <person name="Nolan M."/>
            <person name="Ohm R."/>
            <person name="Pangilinan J."/>
            <person name="Park H.-J."/>
            <person name="Ramirez L."/>
            <person name="Alfaro M."/>
            <person name="Sun H."/>
            <person name="Tritt A."/>
            <person name="Yoshinaga Y."/>
            <person name="Zwiers L.-H."/>
            <person name="Turgeon B.G."/>
            <person name="Goodwin S.B."/>
            <person name="Spatafora J.W."/>
            <person name="Crous P.W."/>
            <person name="Grigoriev I.V."/>
        </authorList>
    </citation>
    <scope>NUCLEOTIDE SEQUENCE</scope>
    <source>
        <strain evidence="15">CBS 342.82</strain>
    </source>
</reference>
<keyword evidence="8" id="KW-0325">Glycoprotein</keyword>
<gene>
    <name evidence="15" type="ORF">K489DRAFT_410438</name>
</gene>